<dbReference type="AlphaFoldDB" id="S8DTM5"/>
<dbReference type="EMBL" id="AUSU01003647">
    <property type="protein sequence ID" value="EPS66503.1"/>
    <property type="molecule type" value="Genomic_DNA"/>
</dbReference>
<gene>
    <name evidence="2" type="ORF">M569_08280</name>
</gene>
<evidence type="ECO:0000313" key="2">
    <source>
        <dbReference type="EMBL" id="EPS66503.1"/>
    </source>
</evidence>
<comment type="caution">
    <text evidence="2">The sequence shown here is derived from an EMBL/GenBank/DDBJ whole genome shotgun (WGS) entry which is preliminary data.</text>
</comment>
<organism evidence="2 3">
    <name type="scientific">Genlisea aurea</name>
    <dbReference type="NCBI Taxonomy" id="192259"/>
    <lineage>
        <taxon>Eukaryota</taxon>
        <taxon>Viridiplantae</taxon>
        <taxon>Streptophyta</taxon>
        <taxon>Embryophyta</taxon>
        <taxon>Tracheophyta</taxon>
        <taxon>Spermatophyta</taxon>
        <taxon>Magnoliopsida</taxon>
        <taxon>eudicotyledons</taxon>
        <taxon>Gunneridae</taxon>
        <taxon>Pentapetalae</taxon>
        <taxon>asterids</taxon>
        <taxon>lamiids</taxon>
        <taxon>Lamiales</taxon>
        <taxon>Lentibulariaceae</taxon>
        <taxon>Genlisea</taxon>
    </lineage>
</organism>
<feature type="compositionally biased region" description="Polar residues" evidence="1">
    <location>
        <begin position="40"/>
        <end position="51"/>
    </location>
</feature>
<evidence type="ECO:0000256" key="1">
    <source>
        <dbReference type="SAM" id="MobiDB-lite"/>
    </source>
</evidence>
<name>S8DTM5_9LAMI</name>
<sequence>VAKLKHQFSLLHKSSKTLTVPREPELQTLLRAQDRKANGGSASSGSIDKQKQKGCSFSLHQLNKKVSISMHWILQRLTSRSFNFFT</sequence>
<protein>
    <submittedName>
        <fullName evidence="2">Uncharacterized protein</fullName>
    </submittedName>
</protein>
<dbReference type="OrthoDB" id="1684416at2759"/>
<evidence type="ECO:0000313" key="3">
    <source>
        <dbReference type="Proteomes" id="UP000015453"/>
    </source>
</evidence>
<proteinExistence type="predicted"/>
<feature type="region of interest" description="Disordered" evidence="1">
    <location>
        <begin position="32"/>
        <end position="51"/>
    </location>
</feature>
<accession>S8DTM5</accession>
<feature type="non-terminal residue" evidence="2">
    <location>
        <position position="1"/>
    </location>
</feature>
<dbReference type="Proteomes" id="UP000015453">
    <property type="component" value="Unassembled WGS sequence"/>
</dbReference>
<reference evidence="2 3" key="1">
    <citation type="journal article" date="2013" name="BMC Genomics">
        <title>The miniature genome of a carnivorous plant Genlisea aurea contains a low number of genes and short non-coding sequences.</title>
        <authorList>
            <person name="Leushkin E.V."/>
            <person name="Sutormin R.A."/>
            <person name="Nabieva E.R."/>
            <person name="Penin A.A."/>
            <person name="Kondrashov A.S."/>
            <person name="Logacheva M.D."/>
        </authorList>
    </citation>
    <scope>NUCLEOTIDE SEQUENCE [LARGE SCALE GENOMIC DNA]</scope>
</reference>
<keyword evidence="3" id="KW-1185">Reference proteome</keyword>